<organism evidence="2 3">
    <name type="scientific">Chroococcidiopsis cubana SAG 39.79</name>
    <dbReference type="NCBI Taxonomy" id="388085"/>
    <lineage>
        <taxon>Bacteria</taxon>
        <taxon>Bacillati</taxon>
        <taxon>Cyanobacteriota</taxon>
        <taxon>Cyanophyceae</taxon>
        <taxon>Chroococcidiopsidales</taxon>
        <taxon>Chroococcidiopsidaceae</taxon>
        <taxon>Chroococcidiopsis</taxon>
    </lineage>
</organism>
<name>A0AB37USI1_9CYAN</name>
<protein>
    <submittedName>
        <fullName evidence="2">Uncharacterized protein</fullName>
    </submittedName>
</protein>
<evidence type="ECO:0000313" key="3">
    <source>
        <dbReference type="Proteomes" id="UP000282574"/>
    </source>
</evidence>
<reference evidence="2 3" key="2">
    <citation type="journal article" date="2019" name="Genome Biol. Evol.">
        <title>Day and night: Metabolic profiles and evolutionary relationships of six axenic non-marine cyanobacteria.</title>
        <authorList>
            <person name="Will S.E."/>
            <person name="Henke P."/>
            <person name="Boedeker C."/>
            <person name="Huang S."/>
            <person name="Brinkmann H."/>
            <person name="Rohde M."/>
            <person name="Jarek M."/>
            <person name="Friedl T."/>
            <person name="Seufert S."/>
            <person name="Schumacher M."/>
            <person name="Overmann J."/>
            <person name="Neumann-Schaal M."/>
            <person name="Petersen J."/>
        </authorList>
    </citation>
    <scope>NUCLEOTIDE SEQUENCE [LARGE SCALE GENOMIC DNA]</scope>
    <source>
        <strain evidence="2 3">SAG 39.79</strain>
    </source>
</reference>
<dbReference type="Proteomes" id="UP000282574">
    <property type="component" value="Unassembled WGS sequence"/>
</dbReference>
<dbReference type="EMBL" id="RSCK01000003">
    <property type="protein sequence ID" value="RUT14161.1"/>
    <property type="molecule type" value="Genomic_DNA"/>
</dbReference>
<accession>A0AB37USI1</accession>
<reference evidence="2" key="1">
    <citation type="submission" date="2018-12" db="EMBL/GenBank/DDBJ databases">
        <authorList>
            <person name="Will S."/>
            <person name="Neumann-Schaal M."/>
            <person name="Henke P."/>
        </authorList>
    </citation>
    <scope>NUCLEOTIDE SEQUENCE</scope>
    <source>
        <strain evidence="2">SAG 39.79</strain>
    </source>
</reference>
<evidence type="ECO:0000313" key="2">
    <source>
        <dbReference type="EMBL" id="RUT14219.1"/>
    </source>
</evidence>
<proteinExistence type="predicted"/>
<dbReference type="EMBL" id="RSCK01000003">
    <property type="protein sequence ID" value="RUT14219.1"/>
    <property type="molecule type" value="Genomic_DNA"/>
</dbReference>
<sequence>MKLAILGGLSVLLFSIADVPTLGVEIAAADSGKNSTPVRYQLRPFNLVYLAYQGYFRDQGIPGYSAFLAAYEAGRVSAEDLVQSAVKKNKVSPETATDRGYLRAVKSQIESLRKD</sequence>
<dbReference type="AlphaFoldDB" id="A0AB37USI1"/>
<comment type="caution">
    <text evidence="2">The sequence shown here is derived from an EMBL/GenBank/DDBJ whole genome shotgun (WGS) entry which is preliminary data.</text>
</comment>
<gene>
    <name evidence="1" type="ORF">DSM107010_06440</name>
    <name evidence="2" type="ORF">DSM107010_07020</name>
</gene>
<evidence type="ECO:0000313" key="1">
    <source>
        <dbReference type="EMBL" id="RUT14161.1"/>
    </source>
</evidence>
<dbReference type="RefSeq" id="WP_127022375.1">
    <property type="nucleotide sequence ID" value="NZ_RSCK01000003.1"/>
</dbReference>
<keyword evidence="3" id="KW-1185">Reference proteome</keyword>